<dbReference type="Gene3D" id="2.30.30.30">
    <property type="match status" value="1"/>
</dbReference>
<organism evidence="10 11">
    <name type="scientific">Filobasidium floriforme</name>
    <dbReference type="NCBI Taxonomy" id="5210"/>
    <lineage>
        <taxon>Eukaryota</taxon>
        <taxon>Fungi</taxon>
        <taxon>Dikarya</taxon>
        <taxon>Basidiomycota</taxon>
        <taxon>Agaricomycotina</taxon>
        <taxon>Tremellomycetes</taxon>
        <taxon>Filobasidiales</taxon>
        <taxon>Filobasidiaceae</taxon>
        <taxon>Filobasidium</taxon>
    </lineage>
</organism>
<evidence type="ECO:0000313" key="10">
    <source>
        <dbReference type="EMBL" id="KAG7535907.1"/>
    </source>
</evidence>
<dbReference type="Pfam" id="PF01287">
    <property type="entry name" value="eIF-5a"/>
    <property type="match status" value="1"/>
</dbReference>
<dbReference type="GO" id="GO:0003723">
    <property type="term" value="F:RNA binding"/>
    <property type="evidence" value="ECO:0007669"/>
    <property type="project" value="UniProtKB-KW"/>
</dbReference>
<dbReference type="PANTHER" id="PTHR11673">
    <property type="entry name" value="TRANSLATION INITIATION FACTOR 5A FAMILY MEMBER"/>
    <property type="match status" value="1"/>
</dbReference>
<dbReference type="Gene3D" id="2.40.50.140">
    <property type="entry name" value="Nucleic acid-binding proteins"/>
    <property type="match status" value="1"/>
</dbReference>
<dbReference type="EMBL" id="JABELV010000067">
    <property type="protein sequence ID" value="KAG7535907.1"/>
    <property type="molecule type" value="Genomic_DNA"/>
</dbReference>
<sequence>MQCSALRKNGYVCIKGRPCKIVDMSTSKTGKHGHAKVNLVAIDIFTGKKLEDISPSTHNMDVPNVSRTEYTLINIDDGFLNLMLPDGTPKDDVKVPEGQIGTDIEAAFESGKEVSVTIIAAMGEEQAITFKTTD</sequence>
<dbReference type="PROSITE" id="PS00302">
    <property type="entry name" value="IF5A_HYPUSINE"/>
    <property type="match status" value="1"/>
</dbReference>
<evidence type="ECO:0000256" key="4">
    <source>
        <dbReference type="ARBA" id="ARBA00022768"/>
    </source>
</evidence>
<dbReference type="InterPro" id="IPR008991">
    <property type="entry name" value="Translation_prot_SH3-like_sf"/>
</dbReference>
<dbReference type="Proteomes" id="UP000812966">
    <property type="component" value="Unassembled WGS sequence"/>
</dbReference>
<evidence type="ECO:0000256" key="5">
    <source>
        <dbReference type="ARBA" id="ARBA00022884"/>
    </source>
</evidence>
<dbReference type="FunFam" id="2.40.50.140:FF:000034">
    <property type="entry name" value="Eukaryotic translation initiation factor 5A"/>
    <property type="match status" value="1"/>
</dbReference>
<dbReference type="InterPro" id="IPR020189">
    <property type="entry name" value="IF5A_C"/>
</dbReference>
<dbReference type="InterPro" id="IPR048670">
    <property type="entry name" value="IF5A-like_N"/>
</dbReference>
<comment type="similarity">
    <text evidence="2 8">Belongs to the eIF-5A family.</text>
</comment>
<evidence type="ECO:0000256" key="3">
    <source>
        <dbReference type="ARBA" id="ARBA00022490"/>
    </source>
</evidence>
<dbReference type="Pfam" id="PF21485">
    <property type="entry name" value="IF5A-like_N"/>
    <property type="match status" value="1"/>
</dbReference>
<evidence type="ECO:0000259" key="9">
    <source>
        <dbReference type="SMART" id="SM01376"/>
    </source>
</evidence>
<comment type="PTM">
    <text evidence="8">eIF-5A seems to be the only eukaryotic protein to have a hypusine residue which is a post-translational modification of a lysine by the addition of a butylamino group.</text>
</comment>
<keyword evidence="11" id="KW-1185">Reference proteome</keyword>
<dbReference type="SUPFAM" id="SSF50104">
    <property type="entry name" value="Translation proteins SH3-like domain"/>
    <property type="match status" value="1"/>
</dbReference>
<keyword evidence="4" id="KW-0251">Elongation factor</keyword>
<dbReference type="FunFam" id="2.30.30.30:FF:000007">
    <property type="entry name" value="Eukaryotic translation initiation factor 5A"/>
    <property type="match status" value="1"/>
</dbReference>
<dbReference type="PIRSF" id="PIRSF003025">
    <property type="entry name" value="eIF5A"/>
    <property type="match status" value="1"/>
</dbReference>
<dbReference type="AlphaFoldDB" id="A0A8K0JQR3"/>
<evidence type="ECO:0000256" key="8">
    <source>
        <dbReference type="RuleBase" id="RU362005"/>
    </source>
</evidence>
<reference evidence="10" key="1">
    <citation type="submission" date="2020-04" db="EMBL/GenBank/DDBJ databases">
        <title>Analysis of mating type loci in Filobasidium floriforme.</title>
        <authorList>
            <person name="Nowrousian M."/>
        </authorList>
    </citation>
    <scope>NUCLEOTIDE SEQUENCE</scope>
    <source>
        <strain evidence="10">CBS 6242</strain>
    </source>
</reference>
<evidence type="ECO:0000256" key="7">
    <source>
        <dbReference type="ARBA" id="ARBA00023071"/>
    </source>
</evidence>
<keyword evidence="7 8" id="KW-0385">Hypusine</keyword>
<evidence type="ECO:0000256" key="6">
    <source>
        <dbReference type="ARBA" id="ARBA00022917"/>
    </source>
</evidence>
<comment type="subcellular location">
    <subcellularLocation>
        <location evidence="1">Cytoplasm</location>
    </subcellularLocation>
</comment>
<dbReference type="CDD" id="cd04468">
    <property type="entry name" value="S1_eIF5A"/>
    <property type="match status" value="1"/>
</dbReference>
<dbReference type="GO" id="GO:0006452">
    <property type="term" value="P:translational frameshifting"/>
    <property type="evidence" value="ECO:0007669"/>
    <property type="project" value="UniProtKB-ARBA"/>
</dbReference>
<dbReference type="NCBIfam" id="TIGR00037">
    <property type="entry name" value="eIF_5A"/>
    <property type="match status" value="1"/>
</dbReference>
<dbReference type="InterPro" id="IPR012340">
    <property type="entry name" value="NA-bd_OB-fold"/>
</dbReference>
<name>A0A8K0JQR3_9TREE</name>
<dbReference type="SMART" id="SM01376">
    <property type="entry name" value="eIF-5a"/>
    <property type="match status" value="1"/>
</dbReference>
<dbReference type="InterPro" id="IPR001884">
    <property type="entry name" value="IF5A-like"/>
</dbReference>
<gene>
    <name evidence="10" type="ORF">FFLO_03578</name>
</gene>
<accession>A0A8K0JQR3</accession>
<feature type="domain" description="Translation initiation factor 5A C-terminal" evidence="9">
    <location>
        <begin position="64"/>
        <end position="131"/>
    </location>
</feature>
<dbReference type="GO" id="GO:0003746">
    <property type="term" value="F:translation elongation factor activity"/>
    <property type="evidence" value="ECO:0007669"/>
    <property type="project" value="UniProtKB-UniRule"/>
</dbReference>
<keyword evidence="6 8" id="KW-0648">Protein biosynthesis</keyword>
<comment type="function">
    <text evidence="8">Translation factor that promotes translation elongation and termination, particularly upon ribosome stalling at specific amino acid sequence contexts. Binds between the exit (E) and peptidyl (P) site of the ribosome and promotes rescue of stalled ribosome: specifically required for efficient translation of polyproline-containing peptides as well as other motifs that stall the ribosome. Acts as ribosome quality control (RQC) cofactor by joining the RQC complex to facilitate peptidyl transfer during CAT tailing step.</text>
</comment>
<evidence type="ECO:0000256" key="1">
    <source>
        <dbReference type="ARBA" id="ARBA00004496"/>
    </source>
</evidence>
<evidence type="ECO:0000256" key="2">
    <source>
        <dbReference type="ARBA" id="ARBA00006016"/>
    </source>
</evidence>
<dbReference type="InterPro" id="IPR019769">
    <property type="entry name" value="Trans_elong_IF5A_hypusine_site"/>
</dbReference>
<evidence type="ECO:0000313" key="11">
    <source>
        <dbReference type="Proteomes" id="UP000812966"/>
    </source>
</evidence>
<dbReference type="GO" id="GO:0045905">
    <property type="term" value="P:positive regulation of translational termination"/>
    <property type="evidence" value="ECO:0007669"/>
    <property type="project" value="UniProtKB-UniRule"/>
</dbReference>
<protein>
    <recommendedName>
        <fullName evidence="8">Eukaryotic translation initiation factor 5A</fullName>
        <shortName evidence="8">eIF-5A</shortName>
    </recommendedName>
</protein>
<proteinExistence type="inferred from homology"/>
<keyword evidence="3" id="KW-0963">Cytoplasm</keyword>
<dbReference type="GO" id="GO:0043022">
    <property type="term" value="F:ribosome binding"/>
    <property type="evidence" value="ECO:0007669"/>
    <property type="project" value="UniProtKB-UniRule"/>
</dbReference>
<dbReference type="GO" id="GO:0045901">
    <property type="term" value="P:positive regulation of translational elongation"/>
    <property type="evidence" value="ECO:0007669"/>
    <property type="project" value="UniProtKB-UniRule"/>
</dbReference>
<dbReference type="GO" id="GO:0005737">
    <property type="term" value="C:cytoplasm"/>
    <property type="evidence" value="ECO:0007669"/>
    <property type="project" value="UniProtKB-SubCell"/>
</dbReference>
<keyword evidence="5" id="KW-0694">RNA-binding</keyword>
<comment type="caution">
    <text evidence="10">The sequence shown here is derived from an EMBL/GenBank/DDBJ whole genome shotgun (WGS) entry which is preliminary data.</text>
</comment>
<dbReference type="InterPro" id="IPR014722">
    <property type="entry name" value="Rib_uL2_dom2"/>
</dbReference>
<dbReference type="SUPFAM" id="SSF50249">
    <property type="entry name" value="Nucleic acid-binding proteins"/>
    <property type="match status" value="1"/>
</dbReference>